<dbReference type="PANTHER" id="PTHR24123:SF33">
    <property type="entry name" value="PROTEIN HOS4"/>
    <property type="match status" value="1"/>
</dbReference>
<dbReference type="SUPFAM" id="SSF48403">
    <property type="entry name" value="Ankyrin repeat"/>
    <property type="match status" value="1"/>
</dbReference>
<protein>
    <submittedName>
        <fullName evidence="4">Ankyrin repeat-containing domain protein</fullName>
    </submittedName>
</protein>
<dbReference type="PROSITE" id="PS50297">
    <property type="entry name" value="ANK_REP_REGION"/>
    <property type="match status" value="2"/>
</dbReference>
<dbReference type="InterPro" id="IPR002110">
    <property type="entry name" value="Ankyrin_rpt"/>
</dbReference>
<evidence type="ECO:0000313" key="4">
    <source>
        <dbReference type="EMBL" id="KAK4231447.1"/>
    </source>
</evidence>
<evidence type="ECO:0000256" key="2">
    <source>
        <dbReference type="ARBA" id="ARBA00023043"/>
    </source>
</evidence>
<dbReference type="Proteomes" id="UP001301958">
    <property type="component" value="Unassembled WGS sequence"/>
</dbReference>
<feature type="repeat" description="ANK" evidence="3">
    <location>
        <begin position="196"/>
        <end position="228"/>
    </location>
</feature>
<gene>
    <name evidence="4" type="ORF">QBC38DRAFT_222823</name>
</gene>
<dbReference type="PANTHER" id="PTHR24123">
    <property type="entry name" value="ANKYRIN REPEAT-CONTAINING"/>
    <property type="match status" value="1"/>
</dbReference>
<keyword evidence="5" id="KW-1185">Reference proteome</keyword>
<comment type="caution">
    <text evidence="4">The sequence shown here is derived from an EMBL/GenBank/DDBJ whole genome shotgun (WGS) entry which is preliminary data.</text>
</comment>
<dbReference type="InterPro" id="IPR051165">
    <property type="entry name" value="Multifunctional_ANK_Repeat"/>
</dbReference>
<proteinExistence type="predicted"/>
<keyword evidence="1" id="KW-0677">Repeat</keyword>
<dbReference type="PROSITE" id="PS50088">
    <property type="entry name" value="ANK_REPEAT"/>
    <property type="match status" value="2"/>
</dbReference>
<dbReference type="SMART" id="SM00248">
    <property type="entry name" value="ANK"/>
    <property type="match status" value="5"/>
</dbReference>
<evidence type="ECO:0000256" key="3">
    <source>
        <dbReference type="PROSITE-ProRule" id="PRU00023"/>
    </source>
</evidence>
<dbReference type="EMBL" id="MU865292">
    <property type="protein sequence ID" value="KAK4231447.1"/>
    <property type="molecule type" value="Genomic_DNA"/>
</dbReference>
<reference evidence="4" key="1">
    <citation type="journal article" date="2023" name="Mol. Phylogenet. Evol.">
        <title>Genome-scale phylogeny and comparative genomics of the fungal order Sordariales.</title>
        <authorList>
            <person name="Hensen N."/>
            <person name="Bonometti L."/>
            <person name="Westerberg I."/>
            <person name="Brannstrom I.O."/>
            <person name="Guillou S."/>
            <person name="Cros-Aarteil S."/>
            <person name="Calhoun S."/>
            <person name="Haridas S."/>
            <person name="Kuo A."/>
            <person name="Mondo S."/>
            <person name="Pangilinan J."/>
            <person name="Riley R."/>
            <person name="LaButti K."/>
            <person name="Andreopoulos B."/>
            <person name="Lipzen A."/>
            <person name="Chen C."/>
            <person name="Yan M."/>
            <person name="Daum C."/>
            <person name="Ng V."/>
            <person name="Clum A."/>
            <person name="Steindorff A."/>
            <person name="Ohm R.A."/>
            <person name="Martin F."/>
            <person name="Silar P."/>
            <person name="Natvig D.O."/>
            <person name="Lalanne C."/>
            <person name="Gautier V."/>
            <person name="Ament-Velasquez S.L."/>
            <person name="Kruys A."/>
            <person name="Hutchinson M.I."/>
            <person name="Powell A.J."/>
            <person name="Barry K."/>
            <person name="Miller A.N."/>
            <person name="Grigoriev I.V."/>
            <person name="Debuchy R."/>
            <person name="Gladieux P."/>
            <person name="Hiltunen Thoren M."/>
            <person name="Johannesson H."/>
        </authorList>
    </citation>
    <scope>NUCLEOTIDE SEQUENCE</scope>
    <source>
        <strain evidence="4">CBS 990.96</strain>
    </source>
</reference>
<dbReference type="Gene3D" id="1.25.40.20">
    <property type="entry name" value="Ankyrin repeat-containing domain"/>
    <property type="match status" value="2"/>
</dbReference>
<evidence type="ECO:0000313" key="5">
    <source>
        <dbReference type="Proteomes" id="UP001301958"/>
    </source>
</evidence>
<dbReference type="InterPro" id="IPR036770">
    <property type="entry name" value="Ankyrin_rpt-contain_sf"/>
</dbReference>
<feature type="repeat" description="ANK" evidence="3">
    <location>
        <begin position="233"/>
        <end position="265"/>
    </location>
</feature>
<accession>A0AAN7BXT2</accession>
<organism evidence="4 5">
    <name type="scientific">Podospora fimiseda</name>
    <dbReference type="NCBI Taxonomy" id="252190"/>
    <lineage>
        <taxon>Eukaryota</taxon>
        <taxon>Fungi</taxon>
        <taxon>Dikarya</taxon>
        <taxon>Ascomycota</taxon>
        <taxon>Pezizomycotina</taxon>
        <taxon>Sordariomycetes</taxon>
        <taxon>Sordariomycetidae</taxon>
        <taxon>Sordariales</taxon>
        <taxon>Podosporaceae</taxon>
        <taxon>Podospora</taxon>
    </lineage>
</organism>
<dbReference type="AlphaFoldDB" id="A0AAN7BXT2"/>
<evidence type="ECO:0000256" key="1">
    <source>
        <dbReference type="ARBA" id="ARBA00022737"/>
    </source>
</evidence>
<sequence>MIGRLDSFHLRYIFPAWLFSRHLLISASWGTLTGPGASLHIKIPRVLPETHDVWAVLNKDDVQQLQSMLSSKEIFPTDVGSGGSILTTAFRLISPDKSVKTQEFLLTLCKDSIQTWDREIWALAYRRINSGYNTKIPHEHLYDQNLAIFGEEENEHSTPLHSAILTKVDYPKRSEIIQEAIQCNLDPEALNKNDGLGCTPLLWASHMENAEAIRLLFEAGGDPNATSCPSTTNAVTPILLACGTKSLKCVKLLIDYGADVNIASKMGVSALMNNAHNPSPASLMRELLKNGADPTQQSEQGSFALKWLVREFHNPASEGMQKLDLLLQFGADIDQQSQDRTTALFEAIKYNDHHFTAALLERESKLDTRDINGKGIIHHVARYGTWQVMQVIHLHHQKLVTRRRDCNVDPYLICNAGLEAND</sequence>
<keyword evidence="2 3" id="KW-0040">ANK repeat</keyword>
<reference evidence="4" key="2">
    <citation type="submission" date="2023-05" db="EMBL/GenBank/DDBJ databases">
        <authorList>
            <consortium name="Lawrence Berkeley National Laboratory"/>
            <person name="Steindorff A."/>
            <person name="Hensen N."/>
            <person name="Bonometti L."/>
            <person name="Westerberg I."/>
            <person name="Brannstrom I.O."/>
            <person name="Guillou S."/>
            <person name="Cros-Aarteil S."/>
            <person name="Calhoun S."/>
            <person name="Haridas S."/>
            <person name="Kuo A."/>
            <person name="Mondo S."/>
            <person name="Pangilinan J."/>
            <person name="Riley R."/>
            <person name="Labutti K."/>
            <person name="Andreopoulos B."/>
            <person name="Lipzen A."/>
            <person name="Chen C."/>
            <person name="Yanf M."/>
            <person name="Daum C."/>
            <person name="Ng V."/>
            <person name="Clum A."/>
            <person name="Ohm R."/>
            <person name="Martin F."/>
            <person name="Silar P."/>
            <person name="Natvig D."/>
            <person name="Lalanne C."/>
            <person name="Gautier V."/>
            <person name="Ament-Velasquez S.L."/>
            <person name="Kruys A."/>
            <person name="Hutchinson M.I."/>
            <person name="Powell A.J."/>
            <person name="Barry K."/>
            <person name="Miller A.N."/>
            <person name="Grigoriev I.V."/>
            <person name="Debuchy R."/>
            <person name="Gladieux P."/>
            <person name="Thoren M.H."/>
            <person name="Johannesson H."/>
        </authorList>
    </citation>
    <scope>NUCLEOTIDE SEQUENCE</scope>
    <source>
        <strain evidence="4">CBS 990.96</strain>
    </source>
</reference>
<name>A0AAN7BXT2_9PEZI</name>
<dbReference type="Pfam" id="PF12796">
    <property type="entry name" value="Ank_2"/>
    <property type="match status" value="1"/>
</dbReference>